<keyword evidence="6" id="KW-1185">Reference proteome</keyword>
<evidence type="ECO:0000256" key="2">
    <source>
        <dbReference type="SAM" id="Phobius"/>
    </source>
</evidence>
<feature type="transmembrane region" description="Helical" evidence="2">
    <location>
        <begin position="127"/>
        <end position="153"/>
    </location>
</feature>
<reference evidence="4 7" key="1">
    <citation type="journal article" date="2011" name="J. Bacteriol.">
        <title>Genome sequence of Halobiforma lacisalsi AJ5, an extremely halophilic archaeon which harbors a bop gene.</title>
        <authorList>
            <person name="Jiang X."/>
            <person name="Wang S."/>
            <person name="Cheng H."/>
            <person name="Huo Y."/>
            <person name="Zhang X."/>
            <person name="Zhu X."/>
            <person name="Han X."/>
            <person name="Ni P."/>
            <person name="Wu M."/>
        </authorList>
    </citation>
    <scope>NUCLEOTIDE SEQUENCE [LARGE SCALE GENOMIC DNA]</scope>
    <source>
        <strain evidence="4 7">AJ5</strain>
    </source>
</reference>
<dbReference type="Proteomes" id="UP000011555">
    <property type="component" value="Unassembled WGS sequence"/>
</dbReference>
<dbReference type="EMBL" id="AOLZ01000076">
    <property type="protein sequence ID" value="EMA28000.1"/>
    <property type="molecule type" value="Genomic_DNA"/>
</dbReference>
<sequence length="194" mass="21021">MAERELSELGLLGVFLAVAVGFIGLTTTFRSSSAQLFPRLTGTVIVVGIGLLLLEKRLPEPVRRIVAESVDIVDRDEFGMNGEDGGDDSDTAITGIDAGETTTKPDRRDLPPVLDRLTARQFTFGAIAGYVGVAYVLSILVATPLFVLTYGYWNRQPRWAVIGLTVVSIGICLLFMSIANAPLDRSLLFPRGMF</sequence>
<feature type="transmembrane region" description="Helical" evidence="2">
    <location>
        <begin position="9"/>
        <end position="30"/>
    </location>
</feature>
<evidence type="ECO:0000313" key="4">
    <source>
        <dbReference type="EMBL" id="APW98391.1"/>
    </source>
</evidence>
<evidence type="ECO:0000313" key="6">
    <source>
        <dbReference type="Proteomes" id="UP000011555"/>
    </source>
</evidence>
<dbReference type="RefSeq" id="WP_007143710.1">
    <property type="nucleotide sequence ID" value="NZ_AOLZ01000076.1"/>
</dbReference>
<protein>
    <recommendedName>
        <fullName evidence="3">DUF1468 domain-containing protein</fullName>
    </recommendedName>
</protein>
<keyword evidence="2" id="KW-0472">Membrane</keyword>
<dbReference type="PATRIC" id="fig|358396.7.peg.4079"/>
<evidence type="ECO:0000256" key="1">
    <source>
        <dbReference type="SAM" id="MobiDB-lite"/>
    </source>
</evidence>
<evidence type="ECO:0000313" key="7">
    <source>
        <dbReference type="Proteomes" id="UP000186547"/>
    </source>
</evidence>
<keyword evidence="2" id="KW-1133">Transmembrane helix</keyword>
<keyword evidence="2" id="KW-0812">Transmembrane</keyword>
<evidence type="ECO:0000313" key="5">
    <source>
        <dbReference type="EMBL" id="EMA28000.1"/>
    </source>
</evidence>
<name>M0L7W2_NATLA</name>
<gene>
    <name evidence="5" type="ORF">C445_20162</name>
    <name evidence="4" type="ORF">CHINAEXTREME_11615</name>
</gene>
<organism evidence="5 6">
    <name type="scientific">Natronobacterium lacisalsi AJ5</name>
    <dbReference type="NCBI Taxonomy" id="358396"/>
    <lineage>
        <taxon>Archaea</taxon>
        <taxon>Methanobacteriati</taxon>
        <taxon>Methanobacteriota</taxon>
        <taxon>Stenosarchaea group</taxon>
        <taxon>Halobacteria</taxon>
        <taxon>Halobacteriales</taxon>
        <taxon>Natrialbaceae</taxon>
        <taxon>Natronobacterium</taxon>
    </lineage>
</organism>
<proteinExistence type="predicted"/>
<feature type="region of interest" description="Disordered" evidence="1">
    <location>
        <begin position="81"/>
        <end position="109"/>
    </location>
</feature>
<evidence type="ECO:0000259" key="3">
    <source>
        <dbReference type="Pfam" id="PF07331"/>
    </source>
</evidence>
<dbReference type="KEGG" id="hlc:CHINAEXTREME11615"/>
<dbReference type="Proteomes" id="UP000186547">
    <property type="component" value="Chromosome"/>
</dbReference>
<reference evidence="5 6" key="2">
    <citation type="journal article" date="2014" name="PLoS Genet.">
        <title>Phylogenetically driven sequencing of extremely halophilic archaea reveals strategies for static and dynamic osmo-response.</title>
        <authorList>
            <person name="Becker E.A."/>
            <person name="Seitzer P.M."/>
            <person name="Tritt A."/>
            <person name="Larsen D."/>
            <person name="Krusor M."/>
            <person name="Yao A.I."/>
            <person name="Wu D."/>
            <person name="Madern D."/>
            <person name="Eisen J.A."/>
            <person name="Darling A.E."/>
            <person name="Facciotti M.T."/>
        </authorList>
    </citation>
    <scope>NUCLEOTIDE SEQUENCE [LARGE SCALE GENOMIC DNA]</scope>
    <source>
        <strain evidence="5 6">AJ5</strain>
    </source>
</reference>
<feature type="domain" description="DUF1468" evidence="3">
    <location>
        <begin position="14"/>
        <end position="176"/>
    </location>
</feature>
<dbReference type="EMBL" id="CP019285">
    <property type="protein sequence ID" value="APW98391.1"/>
    <property type="molecule type" value="Genomic_DNA"/>
</dbReference>
<dbReference type="InterPro" id="IPR009936">
    <property type="entry name" value="DUF1468"/>
</dbReference>
<dbReference type="GeneID" id="30921781"/>
<reference evidence="4" key="3">
    <citation type="submission" date="2017-01" db="EMBL/GenBank/DDBJ databases">
        <authorList>
            <person name="Mah S.A."/>
            <person name="Swanson W.J."/>
            <person name="Moy G.W."/>
            <person name="Vacquier V.D."/>
        </authorList>
    </citation>
    <scope>NUCLEOTIDE SEQUENCE</scope>
    <source>
        <strain evidence="4">AJ5</strain>
    </source>
</reference>
<dbReference type="STRING" id="358396.CHINAEXTREME_11615"/>
<dbReference type="eggNOG" id="arCOG13689">
    <property type="taxonomic scope" value="Archaea"/>
</dbReference>
<feature type="transmembrane region" description="Helical" evidence="2">
    <location>
        <begin position="159"/>
        <end position="183"/>
    </location>
</feature>
<dbReference type="AlphaFoldDB" id="M0L7W2"/>
<feature type="transmembrane region" description="Helical" evidence="2">
    <location>
        <begin position="36"/>
        <end position="54"/>
    </location>
</feature>
<accession>M0L7W2</accession>
<dbReference type="Pfam" id="PF07331">
    <property type="entry name" value="TctB"/>
    <property type="match status" value="1"/>
</dbReference>